<keyword evidence="4 5" id="KW-0472">Membrane</keyword>
<keyword evidence="8" id="KW-1185">Reference proteome</keyword>
<accession>A0A1V9Z7G8</accession>
<proteinExistence type="predicted"/>
<evidence type="ECO:0000313" key="7">
    <source>
        <dbReference type="EMBL" id="OQR93944.1"/>
    </source>
</evidence>
<evidence type="ECO:0000313" key="8">
    <source>
        <dbReference type="Proteomes" id="UP000243579"/>
    </source>
</evidence>
<feature type="domain" description="Amino acid transporter transmembrane" evidence="6">
    <location>
        <begin position="12"/>
        <end position="439"/>
    </location>
</feature>
<feature type="transmembrane region" description="Helical" evidence="5">
    <location>
        <begin position="418"/>
        <end position="437"/>
    </location>
</feature>
<evidence type="ECO:0000256" key="3">
    <source>
        <dbReference type="ARBA" id="ARBA00022989"/>
    </source>
</evidence>
<comment type="caution">
    <text evidence="7">The sequence shown here is derived from an EMBL/GenBank/DDBJ whole genome shotgun (WGS) entry which is preliminary data.</text>
</comment>
<feature type="transmembrane region" description="Helical" evidence="5">
    <location>
        <begin position="146"/>
        <end position="166"/>
    </location>
</feature>
<comment type="subcellular location">
    <subcellularLocation>
        <location evidence="1">Membrane</location>
        <topology evidence="1">Multi-pass membrane protein</topology>
    </subcellularLocation>
</comment>
<evidence type="ECO:0000256" key="1">
    <source>
        <dbReference type="ARBA" id="ARBA00004141"/>
    </source>
</evidence>
<evidence type="ECO:0000259" key="6">
    <source>
        <dbReference type="Pfam" id="PF01490"/>
    </source>
</evidence>
<dbReference type="Pfam" id="PF01490">
    <property type="entry name" value="Aa_trans"/>
    <property type="match status" value="1"/>
</dbReference>
<feature type="transmembrane region" description="Helical" evidence="5">
    <location>
        <begin position="85"/>
        <end position="109"/>
    </location>
</feature>
<dbReference type="PANTHER" id="PTHR22950:SF349">
    <property type="entry name" value="AMINO ACID TRANSPORTER TRANSMEMBRANE DOMAIN-CONTAINING PROTEIN"/>
    <property type="match status" value="1"/>
</dbReference>
<dbReference type="PANTHER" id="PTHR22950">
    <property type="entry name" value="AMINO ACID TRANSPORTER"/>
    <property type="match status" value="1"/>
</dbReference>
<feature type="transmembrane region" description="Helical" evidence="5">
    <location>
        <begin position="121"/>
        <end position="139"/>
    </location>
</feature>
<evidence type="ECO:0000256" key="5">
    <source>
        <dbReference type="SAM" id="Phobius"/>
    </source>
</evidence>
<evidence type="ECO:0000256" key="4">
    <source>
        <dbReference type="ARBA" id="ARBA00023136"/>
    </source>
</evidence>
<sequence length="484" mass="51186">MAFLTGEDIKICFSLFCCVYGIGTLGMPGNYAKAGYFWATLALVFMAAVNIYATWCISQVMLVAPKHVKTYGDIGQWCMGGFGRGAVVVSQMAVCMMVPIVFLVLGGTLLTTLFPDSYSDVTWIVVMGATLLPVCLVPTMKEGAGLAAAGCIGTIFADAVAVYLLVSNMNAQNVANVSPPSPELSFSSVASVFGNLALAYGAGIVIPTLQREHSDPTRMPRVIVVTLALVSCCFLAVSITGVSTVGCQIPGNLLFAVSGTQLGFKASRGGVILTFLAMQMHITIAFAVVMFPAFFIMERLVLGLHTSAPLALADTPEAPGSVAMVGESYRGLDPKVDGMLEAHDDTADAYKQPGAYQKACFLRTVMVAICITVAIAEKDNFGELLDFVGASSTATSCMILPMIFYLKTFGPTIGLGEKAFAVVCILVSLTLAVYVSVQTGTVLFSGAPHSTVVFPNCAPMYKHVVYTNTTHYASAHRALLARFQ</sequence>
<dbReference type="OrthoDB" id="40134at2759"/>
<organism evidence="7 8">
    <name type="scientific">Achlya hypogyna</name>
    <name type="common">Oomycete</name>
    <name type="synonym">Protoachlya hypogyna</name>
    <dbReference type="NCBI Taxonomy" id="1202772"/>
    <lineage>
        <taxon>Eukaryota</taxon>
        <taxon>Sar</taxon>
        <taxon>Stramenopiles</taxon>
        <taxon>Oomycota</taxon>
        <taxon>Saprolegniomycetes</taxon>
        <taxon>Saprolegniales</taxon>
        <taxon>Achlyaceae</taxon>
        <taxon>Achlya</taxon>
    </lineage>
</organism>
<gene>
    <name evidence="7" type="ORF">ACHHYP_02014</name>
</gene>
<feature type="transmembrane region" description="Helical" evidence="5">
    <location>
        <begin position="12"/>
        <end position="31"/>
    </location>
</feature>
<keyword evidence="3 5" id="KW-1133">Transmembrane helix</keyword>
<feature type="transmembrane region" description="Helical" evidence="5">
    <location>
        <begin position="222"/>
        <end position="251"/>
    </location>
</feature>
<dbReference type="STRING" id="1202772.A0A1V9Z7G8"/>
<dbReference type="InterPro" id="IPR013057">
    <property type="entry name" value="AA_transpt_TM"/>
</dbReference>
<evidence type="ECO:0000256" key="2">
    <source>
        <dbReference type="ARBA" id="ARBA00022692"/>
    </source>
</evidence>
<feature type="transmembrane region" description="Helical" evidence="5">
    <location>
        <begin position="37"/>
        <end position="64"/>
    </location>
</feature>
<feature type="transmembrane region" description="Helical" evidence="5">
    <location>
        <begin position="271"/>
        <end position="296"/>
    </location>
</feature>
<keyword evidence="2 5" id="KW-0812">Transmembrane</keyword>
<feature type="transmembrane region" description="Helical" evidence="5">
    <location>
        <begin position="360"/>
        <end position="376"/>
    </location>
</feature>
<feature type="transmembrane region" description="Helical" evidence="5">
    <location>
        <begin position="186"/>
        <end position="210"/>
    </location>
</feature>
<dbReference type="GO" id="GO:0015179">
    <property type="term" value="F:L-amino acid transmembrane transporter activity"/>
    <property type="evidence" value="ECO:0007669"/>
    <property type="project" value="TreeGrafter"/>
</dbReference>
<protein>
    <submittedName>
        <fullName evidence="7">Amino Acid/Auxin Permease (AAAP) Family</fullName>
    </submittedName>
</protein>
<reference evidence="7 8" key="1">
    <citation type="journal article" date="2014" name="Genome Biol. Evol.">
        <title>The secreted proteins of Achlya hypogyna and Thraustotheca clavata identify the ancestral oomycete secretome and reveal gene acquisitions by horizontal gene transfer.</title>
        <authorList>
            <person name="Misner I."/>
            <person name="Blouin N."/>
            <person name="Leonard G."/>
            <person name="Richards T.A."/>
            <person name="Lane C.E."/>
        </authorList>
    </citation>
    <scope>NUCLEOTIDE SEQUENCE [LARGE SCALE GENOMIC DNA]</scope>
    <source>
        <strain evidence="7 8">ATCC 48635</strain>
    </source>
</reference>
<dbReference type="Proteomes" id="UP000243579">
    <property type="component" value="Unassembled WGS sequence"/>
</dbReference>
<feature type="transmembrane region" description="Helical" evidence="5">
    <location>
        <begin position="388"/>
        <end position="406"/>
    </location>
</feature>
<name>A0A1V9Z7G8_ACHHY</name>
<dbReference type="GO" id="GO:0005774">
    <property type="term" value="C:vacuolar membrane"/>
    <property type="evidence" value="ECO:0007669"/>
    <property type="project" value="TreeGrafter"/>
</dbReference>
<dbReference type="EMBL" id="JNBR01000386">
    <property type="protein sequence ID" value="OQR93944.1"/>
    <property type="molecule type" value="Genomic_DNA"/>
</dbReference>
<dbReference type="AlphaFoldDB" id="A0A1V9Z7G8"/>